<evidence type="ECO:0000313" key="1">
    <source>
        <dbReference type="EMBL" id="AXK36998.1"/>
    </source>
</evidence>
<dbReference type="SUPFAM" id="SSF142906">
    <property type="entry name" value="YjbR-like"/>
    <property type="match status" value="1"/>
</dbReference>
<dbReference type="AlphaFoldDB" id="A0A345XZD2"/>
<gene>
    <name evidence="1" type="ORF">DVA86_01070</name>
</gene>
<accession>A0A345XZD2</accession>
<reference evidence="1 2" key="1">
    <citation type="submission" date="2018-07" db="EMBL/GenBank/DDBJ databases">
        <title>Draft genome of the type strain Streptomyces armeniacus ATCC 15676.</title>
        <authorList>
            <person name="Labana P."/>
            <person name="Gosse J.T."/>
            <person name="Boddy C.N."/>
        </authorList>
    </citation>
    <scope>NUCLEOTIDE SEQUENCE [LARGE SCALE GENOMIC DNA]</scope>
    <source>
        <strain evidence="1 2">ATCC 15676</strain>
    </source>
</reference>
<dbReference type="EMBL" id="CP031320">
    <property type="protein sequence ID" value="AXK36998.1"/>
    <property type="molecule type" value="Genomic_DNA"/>
</dbReference>
<dbReference type="Pfam" id="PF04237">
    <property type="entry name" value="YjbR"/>
    <property type="match status" value="1"/>
</dbReference>
<dbReference type="GO" id="GO:0003677">
    <property type="term" value="F:DNA binding"/>
    <property type="evidence" value="ECO:0007669"/>
    <property type="project" value="UniProtKB-KW"/>
</dbReference>
<name>A0A345XZD2_9ACTN</name>
<keyword evidence="1" id="KW-0238">DNA-binding</keyword>
<dbReference type="RefSeq" id="WP_208874963.1">
    <property type="nucleotide sequence ID" value="NZ_CP031320.1"/>
</dbReference>
<dbReference type="InterPro" id="IPR058532">
    <property type="entry name" value="YjbR/MT2646/Rv2570-like"/>
</dbReference>
<proteinExistence type="predicted"/>
<organism evidence="1 2">
    <name type="scientific">Streptomyces armeniacus</name>
    <dbReference type="NCBI Taxonomy" id="83291"/>
    <lineage>
        <taxon>Bacteria</taxon>
        <taxon>Bacillati</taxon>
        <taxon>Actinomycetota</taxon>
        <taxon>Actinomycetes</taxon>
        <taxon>Kitasatosporales</taxon>
        <taxon>Streptomycetaceae</taxon>
        <taxon>Streptomyces</taxon>
    </lineage>
</organism>
<dbReference type="Proteomes" id="UP000254425">
    <property type="component" value="Chromosome"/>
</dbReference>
<keyword evidence="2" id="KW-1185">Reference proteome</keyword>
<protein>
    <submittedName>
        <fullName evidence="1">MmcQ/YjbR family DNA-binding protein</fullName>
    </submittedName>
</protein>
<sequence>MVDRDVPLDILDRLRSVCLRLPEAYEEEAWAGTRWRVRLRTFAHVLRIESGWPPAFARAVGSDGPVTVVTFRAGGAELDALRLLGPPYFYGGWGRDAVGMVLDGPEGRQGADTGWDELTELLIESYRLLAPKKLAAQIAHPPE</sequence>
<dbReference type="InterPro" id="IPR038056">
    <property type="entry name" value="YjbR-like_sf"/>
</dbReference>
<evidence type="ECO:0000313" key="2">
    <source>
        <dbReference type="Proteomes" id="UP000254425"/>
    </source>
</evidence>
<dbReference type="KEGG" id="sarm:DVA86_01070"/>
<dbReference type="Gene3D" id="3.90.1150.30">
    <property type="match status" value="1"/>
</dbReference>